<sequence length="228" mass="25578">MSRFILSVFLCSLAQSLVIIPQGMEDALTETSPNTPAQCVHNEDTEFAVTSWPGDSCAADSPDFSTPSTSTPYPLSCPATSLNTKCFPITEDPLHWEDILSPSLFDSERNPQVQLELRRTRKRNTIPGSTPSAYNARSVTLKWPDRMKHAVFYMDDRCQVTDTGSGESVGWHIEREGLRSEECVGLEQEGRWGSVEFMREDEWAVWDRRRRGVDDGSASGGWGWRGLL</sequence>
<proteinExistence type="predicted"/>
<organism evidence="2 3">
    <name type="scientific">Cladonia borealis</name>
    <dbReference type="NCBI Taxonomy" id="184061"/>
    <lineage>
        <taxon>Eukaryota</taxon>
        <taxon>Fungi</taxon>
        <taxon>Dikarya</taxon>
        <taxon>Ascomycota</taxon>
        <taxon>Pezizomycotina</taxon>
        <taxon>Lecanoromycetes</taxon>
        <taxon>OSLEUM clade</taxon>
        <taxon>Lecanoromycetidae</taxon>
        <taxon>Lecanorales</taxon>
        <taxon>Lecanorineae</taxon>
        <taxon>Cladoniaceae</taxon>
        <taxon>Cladonia</taxon>
    </lineage>
</organism>
<comment type="caution">
    <text evidence="2">The sequence shown here is derived from an EMBL/GenBank/DDBJ whole genome shotgun (WGS) entry which is preliminary data.</text>
</comment>
<evidence type="ECO:0000313" key="2">
    <source>
        <dbReference type="EMBL" id="KAK0508696.1"/>
    </source>
</evidence>
<protein>
    <submittedName>
        <fullName evidence="2">Uncharacterized protein</fullName>
    </submittedName>
</protein>
<keyword evidence="3" id="KW-1185">Reference proteome</keyword>
<name>A0AA39QUK5_9LECA</name>
<accession>A0AA39QUK5</accession>
<dbReference type="Proteomes" id="UP001166286">
    <property type="component" value="Unassembled WGS sequence"/>
</dbReference>
<reference evidence="2" key="1">
    <citation type="submission" date="2023-03" db="EMBL/GenBank/DDBJ databases">
        <title>Complete genome of Cladonia borealis.</title>
        <authorList>
            <person name="Park H."/>
        </authorList>
    </citation>
    <scope>NUCLEOTIDE SEQUENCE</scope>
    <source>
        <strain evidence="2">ANT050790</strain>
    </source>
</reference>
<dbReference type="EMBL" id="JAFEKC020000020">
    <property type="protein sequence ID" value="KAK0508696.1"/>
    <property type="molecule type" value="Genomic_DNA"/>
</dbReference>
<gene>
    <name evidence="2" type="ORF">JMJ35_008972</name>
</gene>
<dbReference type="AlphaFoldDB" id="A0AA39QUK5"/>
<evidence type="ECO:0000313" key="3">
    <source>
        <dbReference type="Proteomes" id="UP001166286"/>
    </source>
</evidence>
<keyword evidence="1" id="KW-0732">Signal</keyword>
<evidence type="ECO:0000256" key="1">
    <source>
        <dbReference type="SAM" id="SignalP"/>
    </source>
</evidence>
<feature type="signal peptide" evidence="1">
    <location>
        <begin position="1"/>
        <end position="16"/>
    </location>
</feature>
<feature type="chain" id="PRO_5041361866" evidence="1">
    <location>
        <begin position="17"/>
        <end position="228"/>
    </location>
</feature>